<gene>
    <name evidence="5" type="ORF">Q4481_02885</name>
</gene>
<proteinExistence type="predicted"/>
<reference evidence="5" key="2">
    <citation type="submission" date="2023-07" db="EMBL/GenBank/DDBJ databases">
        <authorList>
            <person name="Shen H."/>
        </authorList>
    </citation>
    <scope>NUCLEOTIDE SEQUENCE</scope>
    <source>
        <strain evidence="5">TNR-22</strain>
    </source>
</reference>
<name>A0ABT8YGT0_9HYPH</name>
<dbReference type="CDD" id="cd07377">
    <property type="entry name" value="WHTH_GntR"/>
    <property type="match status" value="1"/>
</dbReference>
<evidence type="ECO:0000256" key="3">
    <source>
        <dbReference type="ARBA" id="ARBA00023163"/>
    </source>
</evidence>
<evidence type="ECO:0000256" key="2">
    <source>
        <dbReference type="ARBA" id="ARBA00023125"/>
    </source>
</evidence>
<dbReference type="InterPro" id="IPR036390">
    <property type="entry name" value="WH_DNA-bd_sf"/>
</dbReference>
<evidence type="ECO:0000313" key="6">
    <source>
        <dbReference type="Proteomes" id="UP001174932"/>
    </source>
</evidence>
<dbReference type="InterPro" id="IPR000524">
    <property type="entry name" value="Tscrpt_reg_HTH_GntR"/>
</dbReference>
<dbReference type="PANTHER" id="PTHR43537">
    <property type="entry name" value="TRANSCRIPTIONAL REGULATOR, GNTR FAMILY"/>
    <property type="match status" value="1"/>
</dbReference>
<comment type="caution">
    <text evidence="5">The sequence shown here is derived from an EMBL/GenBank/DDBJ whole genome shotgun (WGS) entry which is preliminary data.</text>
</comment>
<dbReference type="Gene3D" id="1.10.10.10">
    <property type="entry name" value="Winged helix-like DNA-binding domain superfamily/Winged helix DNA-binding domain"/>
    <property type="match status" value="1"/>
</dbReference>
<accession>A0ABT8YGT0</accession>
<keyword evidence="2" id="KW-0238">DNA-binding</keyword>
<dbReference type="RefSeq" id="WP_304374778.1">
    <property type="nucleotide sequence ID" value="NZ_JAUOZU010000002.1"/>
</dbReference>
<reference evidence="5" key="1">
    <citation type="journal article" date="2015" name="Int. J. Syst. Evol. Microbiol.">
        <title>Rhizobium alvei sp. nov., isolated from a freshwater river.</title>
        <authorList>
            <person name="Sheu S.Y."/>
            <person name="Huang H.W."/>
            <person name="Young C.C."/>
            <person name="Chen W.M."/>
        </authorList>
    </citation>
    <scope>NUCLEOTIDE SEQUENCE</scope>
    <source>
        <strain evidence="5">TNR-22</strain>
    </source>
</reference>
<dbReference type="PROSITE" id="PS50949">
    <property type="entry name" value="HTH_GNTR"/>
    <property type="match status" value="1"/>
</dbReference>
<dbReference type="Pfam" id="PF07729">
    <property type="entry name" value="FCD"/>
    <property type="match status" value="1"/>
</dbReference>
<keyword evidence="1" id="KW-0805">Transcription regulation</keyword>
<dbReference type="SUPFAM" id="SSF46785">
    <property type="entry name" value="Winged helix' DNA-binding domain"/>
    <property type="match status" value="1"/>
</dbReference>
<dbReference type="Proteomes" id="UP001174932">
    <property type="component" value="Unassembled WGS sequence"/>
</dbReference>
<dbReference type="EMBL" id="JAUOZU010000002">
    <property type="protein sequence ID" value="MDO6962884.1"/>
    <property type="molecule type" value="Genomic_DNA"/>
</dbReference>
<dbReference type="InterPro" id="IPR036388">
    <property type="entry name" value="WH-like_DNA-bd_sf"/>
</dbReference>
<organism evidence="5 6">
    <name type="scientific">Rhizobium alvei</name>
    <dbReference type="NCBI Taxonomy" id="1132659"/>
    <lineage>
        <taxon>Bacteria</taxon>
        <taxon>Pseudomonadati</taxon>
        <taxon>Pseudomonadota</taxon>
        <taxon>Alphaproteobacteria</taxon>
        <taxon>Hyphomicrobiales</taxon>
        <taxon>Rhizobiaceae</taxon>
        <taxon>Rhizobium/Agrobacterium group</taxon>
        <taxon>Rhizobium</taxon>
    </lineage>
</organism>
<keyword evidence="3" id="KW-0804">Transcription</keyword>
<evidence type="ECO:0000313" key="5">
    <source>
        <dbReference type="EMBL" id="MDO6962884.1"/>
    </source>
</evidence>
<evidence type="ECO:0000256" key="1">
    <source>
        <dbReference type="ARBA" id="ARBA00023015"/>
    </source>
</evidence>
<sequence length="233" mass="26449">MTEDTMHKSRTERTYNLLRDAIVHAHYAPGEKLRIDHIAKTMEASLGAVREALSRLTAEGLVVAEPQKGFVVAPISRQDLLDMTEVRIEIECRCLEDTIRRADLEWEGRIIALQHRLKVLAGRSMADGGLFSDQWHMAHTLFHDELTASCGNMWWLRLRRQLFTQSERYRRLSGPLDETGRDVTAEHDAIAAAAIARDIDTARTAMAEHLRRTTTILLQSSLPFEDKPIPVDA</sequence>
<dbReference type="InterPro" id="IPR008920">
    <property type="entry name" value="TF_FadR/GntR_C"/>
</dbReference>
<evidence type="ECO:0000259" key="4">
    <source>
        <dbReference type="PROSITE" id="PS50949"/>
    </source>
</evidence>
<dbReference type="Gene3D" id="1.20.120.530">
    <property type="entry name" value="GntR ligand-binding domain-like"/>
    <property type="match status" value="1"/>
</dbReference>
<dbReference type="SUPFAM" id="SSF48008">
    <property type="entry name" value="GntR ligand-binding domain-like"/>
    <property type="match status" value="1"/>
</dbReference>
<feature type="domain" description="HTH gntR-type" evidence="4">
    <location>
        <begin position="8"/>
        <end position="75"/>
    </location>
</feature>
<dbReference type="Pfam" id="PF00392">
    <property type="entry name" value="GntR"/>
    <property type="match status" value="1"/>
</dbReference>
<protein>
    <submittedName>
        <fullName evidence="5">GntR family transcriptional regulator</fullName>
    </submittedName>
</protein>
<keyword evidence="6" id="KW-1185">Reference proteome</keyword>
<dbReference type="SMART" id="SM00895">
    <property type="entry name" value="FCD"/>
    <property type="match status" value="1"/>
</dbReference>
<dbReference type="SMART" id="SM00345">
    <property type="entry name" value="HTH_GNTR"/>
    <property type="match status" value="1"/>
</dbReference>
<dbReference type="PANTHER" id="PTHR43537:SF20">
    <property type="entry name" value="HTH-TYPE TRANSCRIPTIONAL REPRESSOR GLAR"/>
    <property type="match status" value="1"/>
</dbReference>
<dbReference type="InterPro" id="IPR011711">
    <property type="entry name" value="GntR_C"/>
</dbReference>